<evidence type="ECO:0000313" key="8">
    <source>
        <dbReference type="EMBL" id="MEO1770573.1"/>
    </source>
</evidence>
<dbReference type="SUPFAM" id="SSF52283">
    <property type="entry name" value="Formate/glycerate dehydrogenase catalytic domain-like"/>
    <property type="match status" value="1"/>
</dbReference>
<evidence type="ECO:0000313" key="9">
    <source>
        <dbReference type="Proteomes" id="UP000664357"/>
    </source>
</evidence>
<evidence type="ECO:0000256" key="3">
    <source>
        <dbReference type="ARBA" id="ARBA00012897"/>
    </source>
</evidence>
<dbReference type="PIRSF" id="PIRSF000183">
    <property type="entry name" value="Alanine_dh"/>
    <property type="match status" value="1"/>
</dbReference>
<dbReference type="NCBIfam" id="TIGR00518">
    <property type="entry name" value="alaDH"/>
    <property type="match status" value="1"/>
</dbReference>
<dbReference type="SUPFAM" id="SSF51735">
    <property type="entry name" value="NAD(P)-binding Rossmann-fold domains"/>
    <property type="match status" value="1"/>
</dbReference>
<comment type="catalytic activity">
    <reaction evidence="5">
        <text>L-alanine + NAD(+) + H2O = pyruvate + NH4(+) + NADH + H(+)</text>
        <dbReference type="Rhea" id="RHEA:18405"/>
        <dbReference type="ChEBI" id="CHEBI:15361"/>
        <dbReference type="ChEBI" id="CHEBI:15377"/>
        <dbReference type="ChEBI" id="CHEBI:15378"/>
        <dbReference type="ChEBI" id="CHEBI:28938"/>
        <dbReference type="ChEBI" id="CHEBI:57540"/>
        <dbReference type="ChEBI" id="CHEBI:57945"/>
        <dbReference type="ChEBI" id="CHEBI:57972"/>
        <dbReference type="EC" id="1.4.1.1"/>
    </reaction>
</comment>
<dbReference type="Pfam" id="PF05222">
    <property type="entry name" value="AlaDh_PNT_N"/>
    <property type="match status" value="1"/>
</dbReference>
<evidence type="ECO:0000256" key="5">
    <source>
        <dbReference type="PIRNR" id="PIRNR000183"/>
    </source>
</evidence>
<name>A0ABV0EPM4_9ENTE</name>
<dbReference type="InterPro" id="IPR036291">
    <property type="entry name" value="NAD(P)-bd_dom_sf"/>
</dbReference>
<dbReference type="SMART" id="SM01003">
    <property type="entry name" value="AlaDh_PNT_N"/>
    <property type="match status" value="1"/>
</dbReference>
<dbReference type="EC" id="1.4.1.1" evidence="3 5"/>
<reference evidence="8 9" key="1">
    <citation type="submission" date="2021-03" db="EMBL/GenBank/DDBJ databases">
        <authorList>
            <person name="Gilmore M.S."/>
            <person name="Schwartzman J."/>
            <person name="Van Tyne D."/>
            <person name="Martin M."/>
            <person name="Earl A.M."/>
            <person name="Manson A.L."/>
            <person name="Straub T."/>
            <person name="Salamzade R."/>
            <person name="Saavedra J."/>
            <person name="Lebreton F."/>
            <person name="Prichula J."/>
            <person name="Schaufler K."/>
            <person name="Gaca A."/>
            <person name="Sgardioli B."/>
            <person name="Wagenaar J."/>
            <person name="Strong T."/>
        </authorList>
    </citation>
    <scope>NUCLEOTIDE SEQUENCE [LARGE SCALE GENOMIC DNA]</scope>
    <source>
        <strain evidence="8 9">665A</strain>
    </source>
</reference>
<keyword evidence="4 5" id="KW-0560">Oxidoreductase</keyword>
<evidence type="ECO:0000259" key="7">
    <source>
        <dbReference type="SMART" id="SM01003"/>
    </source>
</evidence>
<dbReference type="EMBL" id="JAFREL020000002">
    <property type="protein sequence ID" value="MEO1770573.1"/>
    <property type="molecule type" value="Genomic_DNA"/>
</dbReference>
<dbReference type="PANTHER" id="PTHR42795:SF1">
    <property type="entry name" value="ALANINE DEHYDROGENASE"/>
    <property type="match status" value="1"/>
</dbReference>
<feature type="domain" description="Alanine dehydrogenase/pyridine nucleotide transhydrogenase NAD(H)-binding" evidence="6">
    <location>
        <begin position="149"/>
        <end position="298"/>
    </location>
</feature>
<evidence type="ECO:0000256" key="4">
    <source>
        <dbReference type="ARBA" id="ARBA00023002"/>
    </source>
</evidence>
<comment type="similarity">
    <text evidence="2 5">Belongs to the AlaDH/PNT family.</text>
</comment>
<organism evidence="8 9">
    <name type="scientific">Candidatus Enterococcus ferrettii</name>
    <dbReference type="NCBI Taxonomy" id="2815324"/>
    <lineage>
        <taxon>Bacteria</taxon>
        <taxon>Bacillati</taxon>
        <taxon>Bacillota</taxon>
        <taxon>Bacilli</taxon>
        <taxon>Lactobacillales</taxon>
        <taxon>Enterococcaceae</taxon>
        <taxon>Enterococcus</taxon>
    </lineage>
</organism>
<dbReference type="InterPro" id="IPR007698">
    <property type="entry name" value="AlaDH/PNT_NAD(H)-bd"/>
</dbReference>
<dbReference type="Gene3D" id="3.40.50.720">
    <property type="entry name" value="NAD(P)-binding Rossmann-like Domain"/>
    <property type="match status" value="2"/>
</dbReference>
<dbReference type="InterPro" id="IPR007886">
    <property type="entry name" value="AlaDH/PNT_N"/>
</dbReference>
<comment type="pathway">
    <text evidence="1">Amino-acid degradation; L-alanine degradation via dehydrogenase pathway; NH(3) and pyruvate from L-alanine: step 1/1.</text>
</comment>
<gene>
    <name evidence="8" type="ORF">JZO67_002526</name>
</gene>
<keyword evidence="9" id="KW-1185">Reference proteome</keyword>
<sequence>MIIGVPKEIKNNENRVSVTPEGVLALIKNNHEVIVQENAGVGCGLSNEAYSKAGAVIEKSVENLFDKAEVIVKVKEPIEQEYSLFKKGQILFTYLHLAADKSLTEMLIEKEITAIAYETITDPSGKLPLLTPMSDIAGRLSVIAAANCLQTAVGGSGTLISGVVGVEAANVVIIGGGTVGTNAAKMALGLQAKVTIIDINRNRLEYLDDIFDGRCTTLLTSEYNLYQALKTADVVISSVLIPGKRAPKVVTEEMVKAMPSGSVIVDVAIDQGGSVETVTHATTHDQPTYLKHGVVHYSVTNMPGTVAKTATLALTSVTLSYLEKLVSGQTNSVLKDDEALRSGLNCYKGKVTNENVAKSLEIPYVSSLDLL</sequence>
<proteinExistence type="inferred from homology"/>
<dbReference type="InterPro" id="IPR008141">
    <property type="entry name" value="Ala_DH"/>
</dbReference>
<keyword evidence="5" id="KW-0520">NAD</keyword>
<dbReference type="Pfam" id="PF01262">
    <property type="entry name" value="AlaDh_PNT_C"/>
    <property type="match status" value="1"/>
</dbReference>
<feature type="domain" description="Alanine dehydrogenase/pyridine nucleotide transhydrogenase N-terminal" evidence="7">
    <location>
        <begin position="4"/>
        <end position="137"/>
    </location>
</feature>
<dbReference type="PANTHER" id="PTHR42795">
    <property type="entry name" value="ALANINE DEHYDROGENASE"/>
    <property type="match status" value="1"/>
</dbReference>
<comment type="caution">
    <text evidence="8">The sequence shown here is derived from an EMBL/GenBank/DDBJ whole genome shotgun (WGS) entry which is preliminary data.</text>
</comment>
<dbReference type="CDD" id="cd05305">
    <property type="entry name" value="L-AlaDH"/>
    <property type="match status" value="1"/>
</dbReference>
<accession>A0ABV0EPM4</accession>
<dbReference type="Proteomes" id="UP000664357">
    <property type="component" value="Unassembled WGS sequence"/>
</dbReference>
<evidence type="ECO:0000256" key="2">
    <source>
        <dbReference type="ARBA" id="ARBA00005689"/>
    </source>
</evidence>
<protein>
    <recommendedName>
        <fullName evidence="3 5">Alanine dehydrogenase</fullName>
        <ecNumber evidence="3 5">1.4.1.1</ecNumber>
    </recommendedName>
</protein>
<dbReference type="RefSeq" id="WP_207701304.1">
    <property type="nucleotide sequence ID" value="NZ_JAFREL020000002.1"/>
</dbReference>
<evidence type="ECO:0000259" key="6">
    <source>
        <dbReference type="SMART" id="SM01002"/>
    </source>
</evidence>
<reference evidence="8 9" key="2">
    <citation type="submission" date="2024-02" db="EMBL/GenBank/DDBJ databases">
        <title>The Genome Sequence of Enterococcus sp. DIV0159.</title>
        <authorList>
            <person name="Earl A."/>
            <person name="Manson A."/>
            <person name="Gilmore M."/>
            <person name="Sanders J."/>
            <person name="Shea T."/>
            <person name="Howe W."/>
            <person name="Livny J."/>
            <person name="Cuomo C."/>
            <person name="Neafsey D."/>
            <person name="Birren B."/>
        </authorList>
    </citation>
    <scope>NUCLEOTIDE SEQUENCE [LARGE SCALE GENOMIC DNA]</scope>
    <source>
        <strain evidence="8 9">665A</strain>
    </source>
</reference>
<evidence type="ECO:0000256" key="1">
    <source>
        <dbReference type="ARBA" id="ARBA00005206"/>
    </source>
</evidence>
<dbReference type="SMART" id="SM01002">
    <property type="entry name" value="AlaDh_PNT_C"/>
    <property type="match status" value="1"/>
</dbReference>